<dbReference type="InterPro" id="IPR011071">
    <property type="entry name" value="Lyase_8-like_C"/>
</dbReference>
<feature type="domain" description="Polysaccharide lyase 8 N-terminal alpha-helical" evidence="7">
    <location>
        <begin position="50"/>
        <end position="377"/>
    </location>
</feature>
<evidence type="ECO:0000313" key="8">
    <source>
        <dbReference type="EMBL" id="GLK00508.1"/>
    </source>
</evidence>
<dbReference type="EMBL" id="BSET01000001">
    <property type="protein sequence ID" value="GLK00508.1"/>
    <property type="molecule type" value="Genomic_DNA"/>
</dbReference>
<name>A0A9W6HPM0_9MICO</name>
<dbReference type="InterPro" id="IPR003159">
    <property type="entry name" value="Lyase_8_central_dom"/>
</dbReference>
<sequence>MTMVDLTRRTLFKVSAGLAAGVIADSLFARLSLQVAAENAADFSTLRERWVDIVTGRAQVIPTDSRFSTALLALDTRVSAWQGILDATGTSVFTDLVLTGPNPDAQGIRAAQKIRQSYVRILDFALAWATPGSAHFGSATVLSQVSASLDTLSAAGYSAGTAMAAADNWWDWQVGSPRALASILAIVADDVPAAQVADGCAAIDHFIPDPWMLDPLKGLPVKESTGANRVDMCQAVVVRSLLDSDATRLNRARAGLAPVWTLVLSGDGFYADGSMLQHTTVPYTGSYGVELLLAASRLFALLDLGGNGPDYEAFFALVEQSYLPLVYRGRVMDSVRGRAIARPTGRSQDAGFAMSEGMLLLATAAPSPLAAQIRGRVRSWLDEDPTGRIFTTGTIARTGLVVELLSSSVPATAEPDTGTRIFNSMARSVIRRPGHAFAVSASSSRIAWYECSSLENVRGYHTGSGMTYLYDHDVSQYDDEFWPTVDRTRLAGTTVEQLALPDRIGGTSGKGCPPGEWTGGSAVLGDAVGAASVFAQHFAAPHDRNGPGGAFRGSDLRARKAWFEHAGVLVALGADISSTTGGIVETTVENRNLHANGTHSVRVDGVVRIGTLPSSRTENATGPLTVHIDGVGGYYFPVGGSVKMKREERTGAWSDINLTPGIDAAPIARRYLTLWLWHGQNFSGRSYQYAVLPGYSLAETQAFGSAPGFTVIENSDICQAVLFAAQAARLFAFWKPATIDGLTVNAPCTVAMCTEVDGTVRIRVDQHTALSVPLVVEIAGVPTASSSVCEGGTVAQAGSITTITMSVGSSQIDCALSF</sequence>
<organism evidence="8 9">
    <name type="scientific">Microbacterium keratanolyticum</name>
    <dbReference type="NCBI Taxonomy" id="67574"/>
    <lineage>
        <taxon>Bacteria</taxon>
        <taxon>Bacillati</taxon>
        <taxon>Actinomycetota</taxon>
        <taxon>Actinomycetes</taxon>
        <taxon>Micrococcales</taxon>
        <taxon>Microbacteriaceae</taxon>
        <taxon>Microbacterium</taxon>
    </lineage>
</organism>
<keyword evidence="9" id="KW-1185">Reference proteome</keyword>
<dbReference type="PANTHER" id="PTHR38481:SF1">
    <property type="entry name" value="HYALURONATE LYASE"/>
    <property type="match status" value="1"/>
</dbReference>
<dbReference type="InterPro" id="IPR006311">
    <property type="entry name" value="TAT_signal"/>
</dbReference>
<evidence type="ECO:0000259" key="5">
    <source>
        <dbReference type="Pfam" id="PF02278"/>
    </source>
</evidence>
<dbReference type="PROSITE" id="PS51318">
    <property type="entry name" value="TAT"/>
    <property type="match status" value="1"/>
</dbReference>
<dbReference type="Pfam" id="PF08124">
    <property type="entry name" value="Lyase_8_N"/>
    <property type="match status" value="1"/>
</dbReference>
<dbReference type="SUPFAM" id="SSF74650">
    <property type="entry name" value="Galactose mutarotase-like"/>
    <property type="match status" value="1"/>
</dbReference>
<protein>
    <submittedName>
        <fullName evidence="8">Lyase</fullName>
    </submittedName>
</protein>
<keyword evidence="3 8" id="KW-0456">Lyase</keyword>
<evidence type="ECO:0000256" key="4">
    <source>
        <dbReference type="PIRSR" id="PIRSR638970-1"/>
    </source>
</evidence>
<evidence type="ECO:0000256" key="3">
    <source>
        <dbReference type="ARBA" id="ARBA00023239"/>
    </source>
</evidence>
<evidence type="ECO:0000259" key="6">
    <source>
        <dbReference type="Pfam" id="PF02884"/>
    </source>
</evidence>
<feature type="active site" evidence="4">
    <location>
        <position position="278"/>
    </location>
</feature>
<gene>
    <name evidence="8" type="ORF">GCM10017596_02230</name>
</gene>
<dbReference type="Pfam" id="PF02278">
    <property type="entry name" value="Lyase_8"/>
    <property type="match status" value="1"/>
</dbReference>
<evidence type="ECO:0000313" key="9">
    <source>
        <dbReference type="Proteomes" id="UP001142325"/>
    </source>
</evidence>
<evidence type="ECO:0000256" key="1">
    <source>
        <dbReference type="ARBA" id="ARBA00006699"/>
    </source>
</evidence>
<dbReference type="InterPro" id="IPR038970">
    <property type="entry name" value="Lyase_8"/>
</dbReference>
<evidence type="ECO:0000259" key="7">
    <source>
        <dbReference type="Pfam" id="PF08124"/>
    </source>
</evidence>
<dbReference type="GO" id="GO:0016837">
    <property type="term" value="F:carbon-oxygen lyase activity, acting on polysaccharides"/>
    <property type="evidence" value="ECO:0007669"/>
    <property type="project" value="UniProtKB-ARBA"/>
</dbReference>
<dbReference type="PANTHER" id="PTHR38481">
    <property type="entry name" value="HYALURONATE LYASE"/>
    <property type="match status" value="1"/>
</dbReference>
<dbReference type="InterPro" id="IPR014718">
    <property type="entry name" value="GH-type_carb-bd"/>
</dbReference>
<dbReference type="Gene3D" id="1.50.10.100">
    <property type="entry name" value="Chondroitin AC/alginate lyase"/>
    <property type="match status" value="1"/>
</dbReference>
<feature type="domain" description="Polysaccharide lyase family 8 C-terminal" evidence="6">
    <location>
        <begin position="710"/>
        <end position="764"/>
    </location>
</feature>
<dbReference type="SUPFAM" id="SSF48230">
    <property type="entry name" value="Chondroitin AC/alginate lyase"/>
    <property type="match status" value="1"/>
</dbReference>
<feature type="domain" description="Polysaccharide lyase family 8 central" evidence="5">
    <location>
        <begin position="420"/>
        <end position="695"/>
    </location>
</feature>
<keyword evidence="2" id="KW-0732">Signal</keyword>
<dbReference type="Proteomes" id="UP001142325">
    <property type="component" value="Unassembled WGS sequence"/>
</dbReference>
<comment type="caution">
    <text evidence="8">The sequence shown here is derived from an EMBL/GenBank/DDBJ whole genome shotgun (WGS) entry which is preliminary data.</text>
</comment>
<dbReference type="InterPro" id="IPR011013">
    <property type="entry name" value="Gal_mutarotase_sf_dom"/>
</dbReference>
<evidence type="ECO:0000256" key="2">
    <source>
        <dbReference type="ARBA" id="ARBA00022729"/>
    </source>
</evidence>
<reference evidence="8" key="1">
    <citation type="journal article" date="2014" name="Int. J. Syst. Evol. Microbiol.">
        <title>Complete genome sequence of Corynebacterium casei LMG S-19264T (=DSM 44701T), isolated from a smear-ripened cheese.</title>
        <authorList>
            <consortium name="US DOE Joint Genome Institute (JGI-PGF)"/>
            <person name="Walter F."/>
            <person name="Albersmeier A."/>
            <person name="Kalinowski J."/>
            <person name="Ruckert C."/>
        </authorList>
    </citation>
    <scope>NUCLEOTIDE SEQUENCE</scope>
    <source>
        <strain evidence="8">VKM Ac-1958</strain>
    </source>
</reference>
<comment type="similarity">
    <text evidence="1">Belongs to the polysaccharide lyase 8 family.</text>
</comment>
<dbReference type="Gene3D" id="2.70.98.10">
    <property type="match status" value="1"/>
</dbReference>
<dbReference type="Pfam" id="PF02884">
    <property type="entry name" value="Lyase_8_C"/>
    <property type="match status" value="1"/>
</dbReference>
<reference evidence="8" key="2">
    <citation type="submission" date="2023-01" db="EMBL/GenBank/DDBJ databases">
        <authorList>
            <person name="Sun Q."/>
            <person name="Evtushenko L."/>
        </authorList>
    </citation>
    <scope>NUCLEOTIDE SEQUENCE</scope>
    <source>
        <strain evidence="8">VKM Ac-1958</strain>
    </source>
</reference>
<dbReference type="AlphaFoldDB" id="A0A9W6HPM0"/>
<accession>A0A9W6HPM0</accession>
<dbReference type="GO" id="GO:0005576">
    <property type="term" value="C:extracellular region"/>
    <property type="evidence" value="ECO:0007669"/>
    <property type="project" value="InterPro"/>
</dbReference>
<feature type="active site" evidence="4">
    <location>
        <position position="287"/>
    </location>
</feature>
<dbReference type="SUPFAM" id="SSF49863">
    <property type="entry name" value="Hyaluronate lyase-like, C-terminal domain"/>
    <property type="match status" value="1"/>
</dbReference>
<dbReference type="InterPro" id="IPR008929">
    <property type="entry name" value="Chondroitin_lyas"/>
</dbReference>
<proteinExistence type="inferred from homology"/>
<dbReference type="Gene3D" id="2.60.220.10">
    <property type="entry name" value="Polysaccharide lyase family 8-like, C-terminal"/>
    <property type="match status" value="1"/>
</dbReference>
<dbReference type="InterPro" id="IPR012970">
    <property type="entry name" value="Lyase_8_alpha_N"/>
</dbReference>
<dbReference type="GO" id="GO:0005975">
    <property type="term" value="P:carbohydrate metabolic process"/>
    <property type="evidence" value="ECO:0007669"/>
    <property type="project" value="InterPro"/>
</dbReference>
<dbReference type="GO" id="GO:0030246">
    <property type="term" value="F:carbohydrate binding"/>
    <property type="evidence" value="ECO:0007669"/>
    <property type="project" value="InterPro"/>
</dbReference>
<feature type="active site" evidence="4">
    <location>
        <position position="338"/>
    </location>
</feature>
<dbReference type="CDD" id="cd01083">
    <property type="entry name" value="GAG_Lyase"/>
    <property type="match status" value="1"/>
</dbReference>
<dbReference type="InterPro" id="IPR004103">
    <property type="entry name" value="Lyase_8_C"/>
</dbReference>